<accession>A0ABU9DJY0</accession>
<comment type="caution">
    <text evidence="1">The sequence shown here is derived from an EMBL/GenBank/DDBJ whole genome shotgun (WGS) entry which is preliminary data.</text>
</comment>
<keyword evidence="2" id="KW-1185">Reference proteome</keyword>
<organism evidence="1 2">
    <name type="scientific">Paenibacillus filicis</name>
    <dbReference type="NCBI Taxonomy" id="669464"/>
    <lineage>
        <taxon>Bacteria</taxon>
        <taxon>Bacillati</taxon>
        <taxon>Bacillota</taxon>
        <taxon>Bacilli</taxon>
        <taxon>Bacillales</taxon>
        <taxon>Paenibacillaceae</taxon>
        <taxon>Paenibacillus</taxon>
    </lineage>
</organism>
<dbReference type="EMBL" id="JBBPCC010000005">
    <property type="protein sequence ID" value="MEK8128385.1"/>
    <property type="molecule type" value="Genomic_DNA"/>
</dbReference>
<dbReference type="Proteomes" id="UP001469365">
    <property type="component" value="Unassembled WGS sequence"/>
</dbReference>
<evidence type="ECO:0000313" key="2">
    <source>
        <dbReference type="Proteomes" id="UP001469365"/>
    </source>
</evidence>
<dbReference type="RefSeq" id="WP_341415453.1">
    <property type="nucleotide sequence ID" value="NZ_JBBPCC010000005.1"/>
</dbReference>
<reference evidence="1 2" key="1">
    <citation type="submission" date="2024-04" db="EMBL/GenBank/DDBJ databases">
        <title>draft genome sequnece of Paenibacillus filicis.</title>
        <authorList>
            <person name="Kim D.-U."/>
        </authorList>
    </citation>
    <scope>NUCLEOTIDE SEQUENCE [LARGE SCALE GENOMIC DNA]</scope>
    <source>
        <strain evidence="1 2">KACC14197</strain>
    </source>
</reference>
<protein>
    <submittedName>
        <fullName evidence="1">Uncharacterized protein</fullName>
    </submittedName>
</protein>
<evidence type="ECO:0000313" key="1">
    <source>
        <dbReference type="EMBL" id="MEK8128385.1"/>
    </source>
</evidence>
<gene>
    <name evidence="1" type="ORF">WMW72_10765</name>
</gene>
<proteinExistence type="predicted"/>
<name>A0ABU9DJY0_9BACL</name>
<sequence length="124" mass="14503">MEVFETAIEAMRFLKNKLKTLEENDRNKIYFTYDAYREEFIVTFGENAGPEIAHYIEKMFYKDPDDAEYHAKKYTVYGYALTAQTVEYPYIFLGSRASRLAGGTKFSRKKWGIGTEYSVSFHIA</sequence>